<dbReference type="AlphaFoldDB" id="A0AAJ0LUR0"/>
<dbReference type="EMBL" id="JAWDJX010000007">
    <property type="protein sequence ID" value="KAK3055891.1"/>
    <property type="molecule type" value="Genomic_DNA"/>
</dbReference>
<name>A0AAJ0LUR0_9PEZI</name>
<dbReference type="Proteomes" id="UP001271007">
    <property type="component" value="Unassembled WGS sequence"/>
</dbReference>
<keyword evidence="2" id="KW-1133">Transmembrane helix</keyword>
<feature type="transmembrane region" description="Helical" evidence="2">
    <location>
        <begin position="162"/>
        <end position="179"/>
    </location>
</feature>
<evidence type="ECO:0000313" key="3">
    <source>
        <dbReference type="EMBL" id="KAK3055891.1"/>
    </source>
</evidence>
<keyword evidence="4" id="KW-1185">Reference proteome</keyword>
<sequence>MAVDFGAIPSQHVDAHQPSRNQTLEQQRPSWSSSEASSPVDEKQVHARLLELSERSSMDSRTSSVDDHVALNGLLEAQGDQDTLSDGTPIPSEYLVPLSKKLTYLGLYFFLNVALTLSNKQLLMKISTPWLLTVSHATATSIGCLAYYATGRLKLSTLTRKERYILVAFSSLFTLNIAVSNTSL</sequence>
<accession>A0AAJ0LUR0</accession>
<feature type="region of interest" description="Disordered" evidence="1">
    <location>
        <begin position="1"/>
        <end position="45"/>
    </location>
</feature>
<evidence type="ECO:0000313" key="4">
    <source>
        <dbReference type="Proteomes" id="UP001271007"/>
    </source>
</evidence>
<evidence type="ECO:0008006" key="5">
    <source>
        <dbReference type="Google" id="ProtNLM"/>
    </source>
</evidence>
<keyword evidence="2" id="KW-0472">Membrane</keyword>
<reference evidence="3" key="1">
    <citation type="submission" date="2023-04" db="EMBL/GenBank/DDBJ databases">
        <title>Black Yeasts Isolated from many extreme environments.</title>
        <authorList>
            <person name="Coleine C."/>
            <person name="Stajich J.E."/>
            <person name="Selbmann L."/>
        </authorList>
    </citation>
    <scope>NUCLEOTIDE SEQUENCE</scope>
    <source>
        <strain evidence="3">CCFEE 5312</strain>
    </source>
</reference>
<feature type="transmembrane region" description="Helical" evidence="2">
    <location>
        <begin position="130"/>
        <end position="150"/>
    </location>
</feature>
<comment type="caution">
    <text evidence="3">The sequence shown here is derived from an EMBL/GenBank/DDBJ whole genome shotgun (WGS) entry which is preliminary data.</text>
</comment>
<gene>
    <name evidence="3" type="ORF">LTR09_003125</name>
</gene>
<organism evidence="3 4">
    <name type="scientific">Extremus antarcticus</name>
    <dbReference type="NCBI Taxonomy" id="702011"/>
    <lineage>
        <taxon>Eukaryota</taxon>
        <taxon>Fungi</taxon>
        <taxon>Dikarya</taxon>
        <taxon>Ascomycota</taxon>
        <taxon>Pezizomycotina</taxon>
        <taxon>Dothideomycetes</taxon>
        <taxon>Dothideomycetidae</taxon>
        <taxon>Mycosphaerellales</taxon>
        <taxon>Extremaceae</taxon>
        <taxon>Extremus</taxon>
    </lineage>
</organism>
<evidence type="ECO:0000256" key="1">
    <source>
        <dbReference type="SAM" id="MobiDB-lite"/>
    </source>
</evidence>
<feature type="compositionally biased region" description="Polar residues" evidence="1">
    <location>
        <begin position="18"/>
        <end position="29"/>
    </location>
</feature>
<protein>
    <recommendedName>
        <fullName evidence="5">Sugar phosphate transporter domain-containing protein</fullName>
    </recommendedName>
</protein>
<proteinExistence type="predicted"/>
<keyword evidence="2" id="KW-0812">Transmembrane</keyword>
<evidence type="ECO:0000256" key="2">
    <source>
        <dbReference type="SAM" id="Phobius"/>
    </source>
</evidence>